<feature type="non-terminal residue" evidence="1">
    <location>
        <position position="1"/>
    </location>
</feature>
<proteinExistence type="predicted"/>
<dbReference type="EMBL" id="GEDC01002405">
    <property type="protein sequence ID" value="JAS34893.1"/>
    <property type="molecule type" value="Transcribed_RNA"/>
</dbReference>
<organism evidence="1">
    <name type="scientific">Clastoptera arizonana</name>
    <name type="common">Arizona spittle bug</name>
    <dbReference type="NCBI Taxonomy" id="38151"/>
    <lineage>
        <taxon>Eukaryota</taxon>
        <taxon>Metazoa</taxon>
        <taxon>Ecdysozoa</taxon>
        <taxon>Arthropoda</taxon>
        <taxon>Hexapoda</taxon>
        <taxon>Insecta</taxon>
        <taxon>Pterygota</taxon>
        <taxon>Neoptera</taxon>
        <taxon>Paraneoptera</taxon>
        <taxon>Hemiptera</taxon>
        <taxon>Auchenorrhyncha</taxon>
        <taxon>Cercopoidea</taxon>
        <taxon>Clastopteridae</taxon>
        <taxon>Clastoptera</taxon>
    </lineage>
</organism>
<reference evidence="1" key="1">
    <citation type="submission" date="2015-12" db="EMBL/GenBank/DDBJ databases">
        <title>De novo transcriptome assembly of four potential Pierce s Disease insect vectors from Arizona vineyards.</title>
        <authorList>
            <person name="Tassone E.E."/>
        </authorList>
    </citation>
    <scope>NUCLEOTIDE SEQUENCE</scope>
</reference>
<evidence type="ECO:0000313" key="1">
    <source>
        <dbReference type="EMBL" id="JAS34893.1"/>
    </source>
</evidence>
<gene>
    <name evidence="1" type="ORF">g.44248</name>
</gene>
<accession>A0A1B6EAF0</accession>
<name>A0A1B6EAF0_9HEMI</name>
<sequence>DFFLEFIYTSTIGFGWESTQVTYHAQITGKYFDDLRQIEDIFNVKMKILGESLSVAKDVESERKKFREHEAKRSAMYDTYWSNFEKYYLYYEVFGTYNYLSTVLCDPCTSDEFYVCLDKELEGVKTRAESKLSGLENLRKEINAFEQVKRWDFLINAREASKRLVASLNKTISVQQVLDYYSKVFADFHVERYKRLESYHDYLLEDNDIRTSGQKTSSIFRFISSRIPESLQSACDYYTISNDIVSVIESILAPYERPPAPTIGELTSNFTRSINNIRDVDYLIDTLEDTMAAVRASDRKAMPGFDIYDIPNEYINRITASISVLSKLVKDGQCSGEEFRSISPAAYDVYRCYVDMLTKKIRYNSYYKYYYTGSNYLYDYFKNAKTSILTADIEVCYSKNI</sequence>
<protein>
    <submittedName>
        <fullName evidence="1">Uncharacterized protein</fullName>
    </submittedName>
</protein>
<dbReference type="AlphaFoldDB" id="A0A1B6EAF0"/>